<dbReference type="GO" id="GO:0046872">
    <property type="term" value="F:metal ion binding"/>
    <property type="evidence" value="ECO:0007669"/>
    <property type="project" value="UniProtKB-KW"/>
</dbReference>
<proteinExistence type="inferred from homology"/>
<keyword evidence="1" id="KW-0831">Ubiquinone biosynthesis</keyword>
<feature type="binding site" evidence="1">
    <location>
        <position position="193"/>
    </location>
    <ligand>
        <name>[4Fe-4S] cluster</name>
        <dbReference type="ChEBI" id="CHEBI:49883"/>
    </ligand>
</feature>
<dbReference type="UniPathway" id="UPA00232"/>
<dbReference type="PANTHER" id="PTHR30217:SF11">
    <property type="entry name" value="UBIQUINONE BIOSYNTHESIS PROTEIN UBIV"/>
    <property type="match status" value="1"/>
</dbReference>
<keyword evidence="1" id="KW-0411">Iron-sulfur</keyword>
<reference evidence="2 3" key="1">
    <citation type="submission" date="2018-09" db="EMBL/GenBank/DDBJ databases">
        <title>Genome comparison of Alicycliphilus sp. BQ1, a polyurethanolytic bacterium, with its closest phylogenetic relatives Alicycliphilus denitrificans BC and K601, unable to attack polyurethane.</title>
        <authorList>
            <person name="Loza-Tavera H."/>
            <person name="Lozano L."/>
            <person name="Cevallos M."/>
            <person name="Maya-Lucas O."/>
            <person name="Garcia-Mena J."/>
            <person name="Hernandez J."/>
        </authorList>
    </citation>
    <scope>NUCLEOTIDE SEQUENCE [LARGE SCALE GENOMIC DNA]</scope>
    <source>
        <strain evidence="2 3">BQ1</strain>
    </source>
</reference>
<protein>
    <recommendedName>
        <fullName evidence="1">Ubiquinone biosynthesis protein UbiV</fullName>
    </recommendedName>
</protein>
<feature type="binding site" evidence="1">
    <location>
        <position position="45"/>
    </location>
    <ligand>
        <name>[4Fe-4S] cluster</name>
        <dbReference type="ChEBI" id="CHEBI:49883"/>
    </ligand>
</feature>
<comment type="caution">
    <text evidence="2">The sequence shown here is derived from an EMBL/GenBank/DDBJ whole genome shotgun (WGS) entry which is preliminary data.</text>
</comment>
<dbReference type="InterPro" id="IPR043693">
    <property type="entry name" value="UbiV"/>
</dbReference>
<dbReference type="PANTHER" id="PTHR30217">
    <property type="entry name" value="PEPTIDASE U32 FAMILY"/>
    <property type="match status" value="1"/>
</dbReference>
<name>A0A420KDV5_9BURK</name>
<dbReference type="Proteomes" id="UP000216225">
    <property type="component" value="Unassembled WGS sequence"/>
</dbReference>
<dbReference type="NCBIfam" id="NF011991">
    <property type="entry name" value="PRK15447.1"/>
    <property type="match status" value="1"/>
</dbReference>
<evidence type="ECO:0000313" key="2">
    <source>
        <dbReference type="EMBL" id="RKJ97392.1"/>
    </source>
</evidence>
<dbReference type="GO" id="GO:0051539">
    <property type="term" value="F:4 iron, 4 sulfur cluster binding"/>
    <property type="evidence" value="ECO:0007669"/>
    <property type="project" value="UniProtKB-UniRule"/>
</dbReference>
<keyword evidence="1" id="KW-0004">4Fe-4S</keyword>
<dbReference type="AlphaFoldDB" id="A0A420KDV5"/>
<evidence type="ECO:0000256" key="1">
    <source>
        <dbReference type="HAMAP-Rule" id="MF_02233"/>
    </source>
</evidence>
<feature type="binding site" evidence="1">
    <location>
        <position position="180"/>
    </location>
    <ligand>
        <name>[4Fe-4S] cluster</name>
        <dbReference type="ChEBI" id="CHEBI:49883"/>
    </ligand>
</feature>
<evidence type="ECO:0000313" key="3">
    <source>
        <dbReference type="Proteomes" id="UP000216225"/>
    </source>
</evidence>
<keyword evidence="1" id="KW-0408">Iron</keyword>
<sequence length="307" mass="34298">MMDKPMMKLALGPVQYYWPRETVFEFYQAMAETPVDIVYLGEAVCSRRHELRQSDWMDIAHMLQGAGKEAVMSTMVLLESTSDVADMHKIARDEEFPVEANDMGAVHNLAGKRPFVAGPQLNIFNADTLAWMASLGARRWVMPLEMRQSDLAVLLKDKPAGLETEVFAYGRMPLAFSARCFTARHYNLPKDDCGFRCIEHPDGQLLQTREKEPFLVINGIQTQSARVHNLVQDIPALRAAGADILRLSPQSQHMDKIIAAFDAARRAERPDSAALANMRPFMPEASCNGYWHGKPGLDLITPAPAIA</sequence>
<accession>A0A420KDV5</accession>
<dbReference type="InterPro" id="IPR001539">
    <property type="entry name" value="Peptidase_U32"/>
</dbReference>
<feature type="binding site" evidence="1">
    <location>
        <position position="197"/>
    </location>
    <ligand>
        <name>[4Fe-4S] cluster</name>
        <dbReference type="ChEBI" id="CHEBI:49883"/>
    </ligand>
</feature>
<dbReference type="Pfam" id="PF01136">
    <property type="entry name" value="Peptidase_U32"/>
    <property type="match status" value="1"/>
</dbReference>
<dbReference type="HAMAP" id="MF_02233">
    <property type="entry name" value="UbiV"/>
    <property type="match status" value="1"/>
</dbReference>
<comment type="cofactor">
    <cofactor evidence="1">
        <name>[4Fe-4S] cluster</name>
        <dbReference type="ChEBI" id="CHEBI:49883"/>
    </cofactor>
</comment>
<dbReference type="GO" id="GO:0006744">
    <property type="term" value="P:ubiquinone biosynthetic process"/>
    <property type="evidence" value="ECO:0007669"/>
    <property type="project" value="UniProtKB-UniRule"/>
</dbReference>
<comment type="function">
    <text evidence="1">Required for O(2)-independent ubiquinone (coenzyme Q) biosynthesis. Together with UbiU, is essential for the C6-hydroxylation reaction in the oxygen-independent ubiquinone biosynthesis pathway.</text>
</comment>
<organism evidence="2 3">
    <name type="scientific">Alicycliphilus denitrificans</name>
    <dbReference type="NCBI Taxonomy" id="179636"/>
    <lineage>
        <taxon>Bacteria</taxon>
        <taxon>Pseudomonadati</taxon>
        <taxon>Pseudomonadota</taxon>
        <taxon>Betaproteobacteria</taxon>
        <taxon>Burkholderiales</taxon>
        <taxon>Comamonadaceae</taxon>
        <taxon>Alicycliphilus</taxon>
    </lineage>
</organism>
<keyword evidence="1" id="KW-0479">Metal-binding</keyword>
<dbReference type="InterPro" id="IPR051454">
    <property type="entry name" value="RNA/ubiquinone_mod_enzymes"/>
</dbReference>
<comment type="subunit">
    <text evidence="1">Forms a heterodimer with UbiU.</text>
</comment>
<dbReference type="EMBL" id="NKDB02000002">
    <property type="protein sequence ID" value="RKJ97392.1"/>
    <property type="molecule type" value="Genomic_DNA"/>
</dbReference>
<comment type="similarity">
    <text evidence="1">Belongs to the peptidase U32 family. UbiV subfamily.</text>
</comment>
<comment type="pathway">
    <text evidence="1">Cofactor biosynthesis; ubiquinone biosynthesis.</text>
</comment>
<gene>
    <name evidence="1" type="primary">ubiV</name>
    <name evidence="2" type="ORF">CE154_009430</name>
</gene>